<evidence type="ECO:0000313" key="2">
    <source>
        <dbReference type="EMBL" id="OPE45036.1"/>
    </source>
</evidence>
<comment type="caution">
    <text evidence="2">The sequence shown here is derived from an EMBL/GenBank/DDBJ whole genome shotgun (WGS) entry which is preliminary data.</text>
</comment>
<dbReference type="RefSeq" id="WP_073855814.1">
    <property type="nucleotide sequence ID" value="NZ_BAAATC010000019.1"/>
</dbReference>
<accession>A0A1Q4HFS0</accession>
<evidence type="ECO:0000259" key="1">
    <source>
        <dbReference type="Pfam" id="PF13577"/>
    </source>
</evidence>
<dbReference type="Pfam" id="PF13577">
    <property type="entry name" value="SnoaL_4"/>
    <property type="match status" value="1"/>
</dbReference>
<reference evidence="2 4" key="1">
    <citation type="submission" date="2016-09" db="EMBL/GenBank/DDBJ databases">
        <title>genome sequences of unsequenced Mycobacteria.</title>
        <authorList>
            <person name="Greninger A.L."/>
            <person name="Jerome K.R."/>
            <person name="Mcnair B."/>
            <person name="Wallis C."/>
            <person name="Fang F."/>
        </authorList>
    </citation>
    <scope>NUCLEOTIDE SEQUENCE [LARGE SCALE GENOMIC DNA]</scope>
    <source>
        <strain evidence="2 4">BM1</strain>
    </source>
</reference>
<dbReference type="OrthoDB" id="8225471at2"/>
<evidence type="ECO:0000313" key="5">
    <source>
        <dbReference type="Proteomes" id="UP000220340"/>
    </source>
</evidence>
<feature type="domain" description="SnoaL-like" evidence="1">
    <location>
        <begin position="26"/>
        <end position="148"/>
    </location>
</feature>
<dbReference type="Gene3D" id="3.10.450.50">
    <property type="match status" value="1"/>
</dbReference>
<dbReference type="Proteomes" id="UP000191039">
    <property type="component" value="Unassembled WGS sequence"/>
</dbReference>
<dbReference type="InterPro" id="IPR032710">
    <property type="entry name" value="NTF2-like_dom_sf"/>
</dbReference>
<dbReference type="Proteomes" id="UP000220340">
    <property type="component" value="Unassembled WGS sequence"/>
</dbReference>
<dbReference type="CDD" id="cd00531">
    <property type="entry name" value="NTF2_like"/>
    <property type="match status" value="1"/>
</dbReference>
<name>A0A1Q4HFS0_9MYCO</name>
<keyword evidence="5" id="KW-1185">Reference proteome</keyword>
<gene>
    <name evidence="2" type="ORF">BV510_29475</name>
    <name evidence="3" type="ORF">CRI78_12345</name>
</gene>
<proteinExistence type="predicted"/>
<dbReference type="EMBL" id="MIJD01000571">
    <property type="protein sequence ID" value="OPE45036.1"/>
    <property type="molecule type" value="Genomic_DNA"/>
</dbReference>
<reference evidence="3 5" key="2">
    <citation type="submission" date="2017-10" db="EMBL/GenBank/DDBJ databases">
        <title>The new phylogeny of genus Mycobacterium.</title>
        <authorList>
            <person name="Tortoli E."/>
            <person name="Trovato A."/>
            <person name="Cirillo D.M."/>
        </authorList>
    </citation>
    <scope>NUCLEOTIDE SEQUENCE [LARGE SCALE GENOMIC DNA]</scope>
    <source>
        <strain evidence="3 5">IP141170001</strain>
    </source>
</reference>
<dbReference type="EMBL" id="PDCR01000014">
    <property type="protein sequence ID" value="PEG54133.1"/>
    <property type="molecule type" value="Genomic_DNA"/>
</dbReference>
<protein>
    <recommendedName>
        <fullName evidence="1">SnoaL-like domain-containing protein</fullName>
    </recommendedName>
</protein>
<evidence type="ECO:0000313" key="3">
    <source>
        <dbReference type="EMBL" id="PEG54133.1"/>
    </source>
</evidence>
<organism evidence="2 4">
    <name type="scientific">Mycolicibacterium diernhoferi</name>
    <dbReference type="NCBI Taxonomy" id="1801"/>
    <lineage>
        <taxon>Bacteria</taxon>
        <taxon>Bacillati</taxon>
        <taxon>Actinomycetota</taxon>
        <taxon>Actinomycetes</taxon>
        <taxon>Mycobacteriales</taxon>
        <taxon>Mycobacteriaceae</taxon>
        <taxon>Mycolicibacterium</taxon>
    </lineage>
</organism>
<evidence type="ECO:0000313" key="4">
    <source>
        <dbReference type="Proteomes" id="UP000191039"/>
    </source>
</evidence>
<dbReference type="STRING" id="1801.BRW64_08585"/>
<dbReference type="SUPFAM" id="SSF54427">
    <property type="entry name" value="NTF2-like"/>
    <property type="match status" value="1"/>
</dbReference>
<sequence length="169" mass="18424">MTSHDATPDDATLETRLPALEQQVRALSDQVAITQLIASYGPLVDAGSPDEVAALWSEDGSYHVEGWSMRSRADVHSMVASDAHQNLIAGGAAHFLGPAQVNVQGDDAYAVCESLLVRRREDRWVVARAGANHFTLRRIDGRWRITRRVSRALDGNLEARALLTAAPLD</sequence>
<dbReference type="InterPro" id="IPR037401">
    <property type="entry name" value="SnoaL-like"/>
</dbReference>
<dbReference type="AlphaFoldDB" id="A0A1Q4HFS0"/>